<organism evidence="1 2">
    <name type="scientific">Geodia barretti</name>
    <name type="common">Barrett's horny sponge</name>
    <dbReference type="NCBI Taxonomy" id="519541"/>
    <lineage>
        <taxon>Eukaryota</taxon>
        <taxon>Metazoa</taxon>
        <taxon>Porifera</taxon>
        <taxon>Demospongiae</taxon>
        <taxon>Heteroscleromorpha</taxon>
        <taxon>Tetractinellida</taxon>
        <taxon>Astrophorina</taxon>
        <taxon>Geodiidae</taxon>
        <taxon>Geodia</taxon>
    </lineage>
</organism>
<comment type="caution">
    <text evidence="1">The sequence shown here is derived from an EMBL/GenBank/DDBJ whole genome shotgun (WGS) entry which is preliminary data.</text>
</comment>
<protein>
    <submittedName>
        <fullName evidence="1">Uncharacterized protein</fullName>
    </submittedName>
</protein>
<evidence type="ECO:0000313" key="1">
    <source>
        <dbReference type="EMBL" id="CAI8017556.1"/>
    </source>
</evidence>
<evidence type="ECO:0000313" key="2">
    <source>
        <dbReference type="Proteomes" id="UP001174909"/>
    </source>
</evidence>
<keyword evidence="2" id="KW-1185">Reference proteome</keyword>
<gene>
    <name evidence="1" type="ORF">GBAR_LOCUS10653</name>
</gene>
<dbReference type="AlphaFoldDB" id="A0AA35RWJ9"/>
<accession>A0AA35RWJ9</accession>
<name>A0AA35RWJ9_GEOBA</name>
<reference evidence="1" key="1">
    <citation type="submission" date="2023-03" db="EMBL/GenBank/DDBJ databases">
        <authorList>
            <person name="Steffen K."/>
            <person name="Cardenas P."/>
        </authorList>
    </citation>
    <scope>NUCLEOTIDE SEQUENCE</scope>
</reference>
<sequence length="34" mass="4140">MREVYRERERSTVIIERGTDNMREVGREREVLSS</sequence>
<proteinExistence type="predicted"/>
<dbReference type="Proteomes" id="UP001174909">
    <property type="component" value="Unassembled WGS sequence"/>
</dbReference>
<dbReference type="EMBL" id="CASHTH010001643">
    <property type="protein sequence ID" value="CAI8017556.1"/>
    <property type="molecule type" value="Genomic_DNA"/>
</dbReference>